<protein>
    <recommendedName>
        <fullName evidence="5">DUF4203 domain-containing protein</fullName>
    </recommendedName>
</protein>
<dbReference type="RefSeq" id="WP_147371526.1">
    <property type="nucleotide sequence ID" value="NZ_CP060635.1"/>
</dbReference>
<keyword evidence="2" id="KW-0812">Transmembrane</keyword>
<name>A0A7G9GAJ5_9FIRM</name>
<feature type="region of interest" description="Disordered" evidence="1">
    <location>
        <begin position="309"/>
        <end position="359"/>
    </location>
</feature>
<feature type="transmembrane region" description="Helical" evidence="2">
    <location>
        <begin position="147"/>
        <end position="166"/>
    </location>
</feature>
<feature type="compositionally biased region" description="Basic and acidic residues" evidence="1">
    <location>
        <begin position="203"/>
        <end position="217"/>
    </location>
</feature>
<gene>
    <name evidence="3" type="ORF">H9Q79_13015</name>
</gene>
<dbReference type="EMBL" id="CP060635">
    <property type="protein sequence ID" value="QNM07827.1"/>
    <property type="molecule type" value="Genomic_DNA"/>
</dbReference>
<feature type="transmembrane region" description="Helical" evidence="2">
    <location>
        <begin position="77"/>
        <end position="96"/>
    </location>
</feature>
<evidence type="ECO:0000256" key="1">
    <source>
        <dbReference type="SAM" id="MobiDB-lite"/>
    </source>
</evidence>
<reference evidence="3 4" key="1">
    <citation type="submission" date="2020-08" db="EMBL/GenBank/DDBJ databases">
        <authorList>
            <person name="Liu C."/>
            <person name="Sun Q."/>
        </authorList>
    </citation>
    <scope>NUCLEOTIDE SEQUENCE [LARGE SCALE GENOMIC DNA]</scope>
    <source>
        <strain evidence="3 4">NSJ-29</strain>
    </source>
</reference>
<feature type="transmembrane region" description="Helical" evidence="2">
    <location>
        <begin position="25"/>
        <end position="43"/>
    </location>
</feature>
<feature type="compositionally biased region" description="Basic and acidic residues" evidence="1">
    <location>
        <begin position="240"/>
        <end position="259"/>
    </location>
</feature>
<evidence type="ECO:0008006" key="5">
    <source>
        <dbReference type="Google" id="ProtNLM"/>
    </source>
</evidence>
<feature type="transmembrane region" description="Helical" evidence="2">
    <location>
        <begin position="123"/>
        <end position="140"/>
    </location>
</feature>
<accession>A0A7G9GAJ5</accession>
<evidence type="ECO:0000313" key="3">
    <source>
        <dbReference type="EMBL" id="QNM07827.1"/>
    </source>
</evidence>
<feature type="transmembrane region" description="Helical" evidence="2">
    <location>
        <begin position="50"/>
        <end position="71"/>
    </location>
</feature>
<proteinExistence type="predicted"/>
<feature type="compositionally biased region" description="Basic and acidic residues" evidence="1">
    <location>
        <begin position="276"/>
        <end position="288"/>
    </location>
</feature>
<keyword evidence="2" id="KW-1133">Transmembrane helix</keyword>
<dbReference type="AlphaFoldDB" id="A0A7G9GAJ5"/>
<feature type="region of interest" description="Disordered" evidence="1">
    <location>
        <begin position="203"/>
        <end position="288"/>
    </location>
</feature>
<keyword evidence="4" id="KW-1185">Reference proteome</keyword>
<sequence length="376" mass="42368">MMENITTIYELAKQLGLIDAFFDTYGKYIWTAGLILALLNCLFGYKLRKLWGVLFGFLVGAAAGLGLAFYLKQSGKVALVAALAIGIFFALLAFLLYRLGLFFLCAGLSAFFLWQLLPFHTGPALIVYLVIGAVVGVLALAKERLTVSLATSIGGAWGTAWFFSQLTGHHQLILLIFITIALSLLGIMLQLKPWKDRKYWNSEDEKNRQELKEQRERRAQKKKAKRKKARQNRKRKRKDRKENRRQDQREEKRQDDRRGKSSRRQNQQPSGQNKPADARSDFSVHSDSAARSDYDARFDHDTNIDSAAHKSHAGYADSSAHADFLERSDAAASEGTPAPTSGAFPESNPLDFSDVRSQLSQEVAEIYQKQQEESKE</sequence>
<evidence type="ECO:0000256" key="2">
    <source>
        <dbReference type="SAM" id="Phobius"/>
    </source>
</evidence>
<organism evidence="3 4">
    <name type="scientific">Wansuia hejianensis</name>
    <dbReference type="NCBI Taxonomy" id="2763667"/>
    <lineage>
        <taxon>Bacteria</taxon>
        <taxon>Bacillati</taxon>
        <taxon>Bacillota</taxon>
        <taxon>Clostridia</taxon>
        <taxon>Lachnospirales</taxon>
        <taxon>Lachnospiraceae</taxon>
        <taxon>Wansuia</taxon>
    </lineage>
</organism>
<feature type="transmembrane region" description="Helical" evidence="2">
    <location>
        <begin position="172"/>
        <end position="191"/>
    </location>
</feature>
<dbReference type="Proteomes" id="UP000515860">
    <property type="component" value="Chromosome"/>
</dbReference>
<dbReference type="KEGG" id="whj:H9Q79_13015"/>
<feature type="compositionally biased region" description="Basic residues" evidence="1">
    <location>
        <begin position="218"/>
        <end position="239"/>
    </location>
</feature>
<keyword evidence="2" id="KW-0472">Membrane</keyword>
<evidence type="ECO:0000313" key="4">
    <source>
        <dbReference type="Proteomes" id="UP000515860"/>
    </source>
</evidence>
<feature type="compositionally biased region" description="Polar residues" evidence="1">
    <location>
        <begin position="264"/>
        <end position="273"/>
    </location>
</feature>